<dbReference type="InterPro" id="IPR010213">
    <property type="entry name" value="TF_NusA"/>
</dbReference>
<dbReference type="GO" id="GO:0031564">
    <property type="term" value="P:transcription antitermination"/>
    <property type="evidence" value="ECO:0007669"/>
    <property type="project" value="UniProtKB-UniRule"/>
</dbReference>
<evidence type="ECO:0000256" key="4">
    <source>
        <dbReference type="ARBA" id="ARBA00022884"/>
    </source>
</evidence>
<name>A0A7K1L6L2_9ACTN</name>
<dbReference type="Gene3D" id="3.30.1480.10">
    <property type="entry name" value="NusA, N-terminal domain"/>
    <property type="match status" value="1"/>
</dbReference>
<dbReference type="SUPFAM" id="SSF69705">
    <property type="entry name" value="Transcription factor NusA, N-terminal domain"/>
    <property type="match status" value="1"/>
</dbReference>
<comment type="similarity">
    <text evidence="7">Belongs to the NusA family.</text>
</comment>
<dbReference type="FunFam" id="2.40.50.140:FF:000098">
    <property type="entry name" value="Transcription termination/antitermination protein NusA"/>
    <property type="match status" value="1"/>
</dbReference>
<dbReference type="NCBIfam" id="TIGR01953">
    <property type="entry name" value="NusA"/>
    <property type="match status" value="1"/>
</dbReference>
<dbReference type="Pfam" id="PF00575">
    <property type="entry name" value="S1"/>
    <property type="match status" value="1"/>
</dbReference>
<dbReference type="InterPro" id="IPR058582">
    <property type="entry name" value="KH_NusA_2nd"/>
</dbReference>
<feature type="compositionally biased region" description="Low complexity" evidence="8">
    <location>
        <begin position="322"/>
        <end position="346"/>
    </location>
</feature>
<evidence type="ECO:0000259" key="9">
    <source>
        <dbReference type="PROSITE" id="PS50126"/>
    </source>
</evidence>
<dbReference type="InterPro" id="IPR013735">
    <property type="entry name" value="TF_NusA_N"/>
</dbReference>
<dbReference type="FunFam" id="3.30.300.20:FF:000005">
    <property type="entry name" value="Transcription termination/antitermination protein NusA"/>
    <property type="match status" value="1"/>
</dbReference>
<comment type="function">
    <text evidence="7">Participates in both transcription termination and antitermination.</text>
</comment>
<dbReference type="Proteomes" id="UP000432015">
    <property type="component" value="Unassembled WGS sequence"/>
</dbReference>
<reference evidence="10 11" key="1">
    <citation type="submission" date="2019-11" db="EMBL/GenBank/DDBJ databases">
        <authorList>
            <person name="Cao P."/>
        </authorList>
    </citation>
    <scope>NUCLEOTIDE SEQUENCE [LARGE SCALE GENOMIC DNA]</scope>
    <source>
        <strain evidence="10 11">NEAU-AAG5</strain>
    </source>
</reference>
<keyword evidence="4 7" id="KW-0694">RNA-binding</keyword>
<dbReference type="CDD" id="cd04455">
    <property type="entry name" value="S1_NusA"/>
    <property type="match status" value="1"/>
</dbReference>
<dbReference type="SUPFAM" id="SSF50249">
    <property type="entry name" value="Nucleic acid-binding proteins"/>
    <property type="match status" value="1"/>
</dbReference>
<dbReference type="PANTHER" id="PTHR22648:SF0">
    <property type="entry name" value="TRANSCRIPTION TERMINATION_ANTITERMINATION PROTEIN NUSA"/>
    <property type="match status" value="1"/>
</dbReference>
<comment type="subunit">
    <text evidence="7">Monomer. Binds directly to the core enzyme of the DNA-dependent RNA polymerase and to nascent RNA.</text>
</comment>
<protein>
    <recommendedName>
        <fullName evidence="7">Transcription termination/antitermination protein NusA</fullName>
    </recommendedName>
</protein>
<feature type="region of interest" description="Disordered" evidence="8">
    <location>
        <begin position="320"/>
        <end position="388"/>
    </location>
</feature>
<evidence type="ECO:0000256" key="6">
    <source>
        <dbReference type="ARBA" id="ARBA00023163"/>
    </source>
</evidence>
<dbReference type="PANTHER" id="PTHR22648">
    <property type="entry name" value="TRANSCRIPTION TERMINATION FACTOR NUSA"/>
    <property type="match status" value="1"/>
</dbReference>
<evidence type="ECO:0000256" key="3">
    <source>
        <dbReference type="ARBA" id="ARBA00022814"/>
    </source>
</evidence>
<dbReference type="GO" id="GO:0003723">
    <property type="term" value="F:RNA binding"/>
    <property type="evidence" value="ECO:0007669"/>
    <property type="project" value="UniProtKB-UniRule"/>
</dbReference>
<dbReference type="SUPFAM" id="SSF54814">
    <property type="entry name" value="Prokaryotic type KH domain (KH-domain type II)"/>
    <property type="match status" value="2"/>
</dbReference>
<evidence type="ECO:0000256" key="8">
    <source>
        <dbReference type="SAM" id="MobiDB-lite"/>
    </source>
</evidence>
<evidence type="ECO:0000256" key="5">
    <source>
        <dbReference type="ARBA" id="ARBA00023015"/>
    </source>
</evidence>
<keyword evidence="2 7" id="KW-0963">Cytoplasm</keyword>
<keyword evidence="11" id="KW-1185">Reference proteome</keyword>
<evidence type="ECO:0000256" key="2">
    <source>
        <dbReference type="ARBA" id="ARBA00022490"/>
    </source>
</evidence>
<keyword evidence="6 7" id="KW-0804">Transcription</keyword>
<comment type="caution">
    <text evidence="10">The sequence shown here is derived from an EMBL/GenBank/DDBJ whole genome shotgun (WGS) entry which is preliminary data.</text>
</comment>
<evidence type="ECO:0000256" key="7">
    <source>
        <dbReference type="HAMAP-Rule" id="MF_00945"/>
    </source>
</evidence>
<dbReference type="HAMAP" id="MF_00945_B">
    <property type="entry name" value="NusA_B"/>
    <property type="match status" value="1"/>
</dbReference>
<evidence type="ECO:0000313" key="11">
    <source>
        <dbReference type="Proteomes" id="UP000432015"/>
    </source>
</evidence>
<dbReference type="InterPro" id="IPR036555">
    <property type="entry name" value="NusA_N_sf"/>
</dbReference>
<keyword evidence="1 7" id="KW-0806">Transcription termination</keyword>
<proteinExistence type="inferred from homology"/>
<dbReference type="GO" id="GO:0006353">
    <property type="term" value="P:DNA-templated transcription termination"/>
    <property type="evidence" value="ECO:0007669"/>
    <property type="project" value="UniProtKB-UniRule"/>
</dbReference>
<keyword evidence="3 7" id="KW-0889">Transcription antitermination</keyword>
<dbReference type="Pfam" id="PF13184">
    <property type="entry name" value="KH_NusA_1st"/>
    <property type="match status" value="1"/>
</dbReference>
<dbReference type="GO" id="GO:0005829">
    <property type="term" value="C:cytosol"/>
    <property type="evidence" value="ECO:0007669"/>
    <property type="project" value="TreeGrafter"/>
</dbReference>
<evidence type="ECO:0000256" key="1">
    <source>
        <dbReference type="ARBA" id="ARBA00022472"/>
    </source>
</evidence>
<dbReference type="CDD" id="cd22529">
    <property type="entry name" value="KH-II_NusA_rpt2"/>
    <property type="match status" value="1"/>
</dbReference>
<comment type="subcellular location">
    <subcellularLocation>
        <location evidence="7">Cytoplasm</location>
    </subcellularLocation>
</comment>
<keyword evidence="5 7" id="KW-0805">Transcription regulation</keyword>
<dbReference type="Gene3D" id="2.40.50.140">
    <property type="entry name" value="Nucleic acid-binding proteins"/>
    <property type="match status" value="1"/>
</dbReference>
<dbReference type="FunFam" id="3.30.300.20:FF:000002">
    <property type="entry name" value="Transcription termination/antitermination protein NusA"/>
    <property type="match status" value="1"/>
</dbReference>
<feature type="domain" description="S1 motif" evidence="9">
    <location>
        <begin position="112"/>
        <end position="177"/>
    </location>
</feature>
<dbReference type="InterPro" id="IPR003029">
    <property type="entry name" value="S1_domain"/>
</dbReference>
<dbReference type="AlphaFoldDB" id="A0A7K1L6L2"/>
<dbReference type="Gene3D" id="3.30.300.20">
    <property type="match status" value="2"/>
</dbReference>
<dbReference type="Pfam" id="PF26594">
    <property type="entry name" value="KH_NusA_2nd"/>
    <property type="match status" value="1"/>
</dbReference>
<dbReference type="InterPro" id="IPR030842">
    <property type="entry name" value="TF_NusA_bacterial"/>
</dbReference>
<dbReference type="CDD" id="cd02134">
    <property type="entry name" value="KH-II_NusA_rpt1"/>
    <property type="match status" value="1"/>
</dbReference>
<dbReference type="SMART" id="SM00316">
    <property type="entry name" value="S1"/>
    <property type="match status" value="1"/>
</dbReference>
<dbReference type="InterPro" id="IPR012340">
    <property type="entry name" value="NA-bd_OB-fold"/>
</dbReference>
<accession>A0A7K1L6L2</accession>
<dbReference type="PROSITE" id="PS50126">
    <property type="entry name" value="S1"/>
    <property type="match status" value="1"/>
</dbReference>
<feature type="compositionally biased region" description="Low complexity" evidence="8">
    <location>
        <begin position="353"/>
        <end position="362"/>
    </location>
</feature>
<dbReference type="Pfam" id="PF08529">
    <property type="entry name" value="NusA_N"/>
    <property type="match status" value="2"/>
</dbReference>
<gene>
    <name evidence="7 10" type="primary">nusA</name>
    <name evidence="10" type="ORF">GNZ18_26085</name>
</gene>
<dbReference type="InterPro" id="IPR015946">
    <property type="entry name" value="KH_dom-like_a/b"/>
</dbReference>
<dbReference type="EMBL" id="WOFH01000010">
    <property type="protein sequence ID" value="MUN40038.1"/>
    <property type="molecule type" value="Genomic_DNA"/>
</dbReference>
<evidence type="ECO:0000313" key="10">
    <source>
        <dbReference type="EMBL" id="MUN40038.1"/>
    </source>
</evidence>
<organism evidence="10 11">
    <name type="scientific">Actinomadura litoris</name>
    <dbReference type="NCBI Taxonomy" id="2678616"/>
    <lineage>
        <taxon>Bacteria</taxon>
        <taxon>Bacillati</taxon>
        <taxon>Actinomycetota</taxon>
        <taxon>Actinomycetes</taxon>
        <taxon>Streptosporangiales</taxon>
        <taxon>Thermomonosporaceae</taxon>
        <taxon>Actinomadura</taxon>
    </lineage>
</organism>
<dbReference type="PROSITE" id="PS50084">
    <property type="entry name" value="KH_TYPE_1"/>
    <property type="match status" value="1"/>
</dbReference>
<dbReference type="InterPro" id="IPR025249">
    <property type="entry name" value="TF_NusA_KH_1st"/>
</dbReference>
<sequence length="388" mass="40760">MDIDMTALRGLESEKDISLDVAVKAIEDALLIAYHRTEGAATRARVELDRQSGHVTVWATETDEEGAALREYDDTPTGFGRIAATTAKQVILQRLRDAEDELTFGEYAGREGDIVSGIIQQGKDPRNVLVDLGKIEAVLPPQEQVPGERYEHGERLRAYVVQVRKGHRGPSVQLSRTHPNLVRKLFALEVPEIADGTVEIAAIAREAGHRTKIAVRSRKAGVNAKGACIGPLGSRVRNVMAELHGEKIDIVDFSDEAPEFVGNALSPARVSAVEVVDADGRVARVIVPDYQLSLAIGKEGQNARLAARLTGWRIDIRSDTEPAPAASGSGAATADTAGKSAGEAAGDAGGAAGAAAPEAARPGSDEPGESGSSTPGEHATGPADASAR</sequence>
<dbReference type="InterPro" id="IPR009019">
    <property type="entry name" value="KH_sf_prok-type"/>
</dbReference>
<dbReference type="GO" id="GO:0003700">
    <property type="term" value="F:DNA-binding transcription factor activity"/>
    <property type="evidence" value="ECO:0007669"/>
    <property type="project" value="InterPro"/>
</dbReference>